<accession>A0ABW6WRI8</accession>
<name>A0ABW6WRI8_9ACTN</name>
<reference evidence="2 3" key="1">
    <citation type="submission" date="2024-10" db="EMBL/GenBank/DDBJ databases">
        <title>The Natural Products Discovery Center: Release of the First 8490 Sequenced Strains for Exploring Actinobacteria Biosynthetic Diversity.</title>
        <authorList>
            <person name="Kalkreuter E."/>
            <person name="Kautsar S.A."/>
            <person name="Yang D."/>
            <person name="Bader C.D."/>
            <person name="Teijaro C.N."/>
            <person name="Fluegel L."/>
            <person name="Davis C.M."/>
            <person name="Simpson J.R."/>
            <person name="Lauterbach L."/>
            <person name="Steele A.D."/>
            <person name="Gui C."/>
            <person name="Meng S."/>
            <person name="Li G."/>
            <person name="Viehrig K."/>
            <person name="Ye F."/>
            <person name="Su P."/>
            <person name="Kiefer A.F."/>
            <person name="Nichols A."/>
            <person name="Cepeda A.J."/>
            <person name="Yan W."/>
            <person name="Fan B."/>
            <person name="Jiang Y."/>
            <person name="Adhikari A."/>
            <person name="Zheng C.-J."/>
            <person name="Schuster L."/>
            <person name="Cowan T.M."/>
            <person name="Smanski M.J."/>
            <person name="Chevrette M.G."/>
            <person name="De Carvalho L.P.S."/>
            <person name="Shen B."/>
        </authorList>
    </citation>
    <scope>NUCLEOTIDE SEQUENCE [LARGE SCALE GENOMIC DNA]</scope>
    <source>
        <strain evidence="2 3">NPDC000087</strain>
    </source>
</reference>
<organism evidence="2 3">
    <name type="scientific">Paractinoplanes globisporus</name>
    <dbReference type="NCBI Taxonomy" id="113565"/>
    <lineage>
        <taxon>Bacteria</taxon>
        <taxon>Bacillati</taxon>
        <taxon>Actinomycetota</taxon>
        <taxon>Actinomycetes</taxon>
        <taxon>Micromonosporales</taxon>
        <taxon>Micromonosporaceae</taxon>
        <taxon>Paractinoplanes</taxon>
    </lineage>
</organism>
<feature type="transmembrane region" description="Helical" evidence="1">
    <location>
        <begin position="122"/>
        <end position="142"/>
    </location>
</feature>
<feature type="transmembrane region" description="Helical" evidence="1">
    <location>
        <begin position="56"/>
        <end position="77"/>
    </location>
</feature>
<feature type="transmembrane region" description="Helical" evidence="1">
    <location>
        <begin position="83"/>
        <end position="101"/>
    </location>
</feature>
<feature type="transmembrane region" description="Helical" evidence="1">
    <location>
        <begin position="26"/>
        <end position="44"/>
    </location>
</feature>
<evidence type="ECO:0000256" key="1">
    <source>
        <dbReference type="SAM" id="Phobius"/>
    </source>
</evidence>
<dbReference type="EMBL" id="JBIAZU010000008">
    <property type="protein sequence ID" value="MFF5295914.1"/>
    <property type="molecule type" value="Genomic_DNA"/>
</dbReference>
<evidence type="ECO:0008006" key="4">
    <source>
        <dbReference type="Google" id="ProtNLM"/>
    </source>
</evidence>
<comment type="caution">
    <text evidence="2">The sequence shown here is derived from an EMBL/GenBank/DDBJ whole genome shotgun (WGS) entry which is preliminary data.</text>
</comment>
<evidence type="ECO:0000313" key="3">
    <source>
        <dbReference type="Proteomes" id="UP001602245"/>
    </source>
</evidence>
<sequence>MQDDLFRPTIHQESGAGRAPWRPDSIYYPAFFGGPLAAATLGLINGRRLRLGTGPMLAVAAAGVLCFGGRLALSAAVGGSSSLRLAGSVFGVLTALVVATVERRPYRAFTYRGGKPASLIGPGLAAVIGCGLVEAFVIFGLVR</sequence>
<keyword evidence="1" id="KW-0812">Transmembrane</keyword>
<dbReference type="Proteomes" id="UP001602245">
    <property type="component" value="Unassembled WGS sequence"/>
</dbReference>
<protein>
    <recommendedName>
        <fullName evidence="4">DUF4345 domain-containing protein</fullName>
    </recommendedName>
</protein>
<dbReference type="RefSeq" id="WP_020516116.1">
    <property type="nucleotide sequence ID" value="NZ_JBIAZU010000008.1"/>
</dbReference>
<keyword evidence="1" id="KW-0472">Membrane</keyword>
<gene>
    <name evidence="2" type="ORF">ACFY35_41325</name>
</gene>
<evidence type="ECO:0000313" key="2">
    <source>
        <dbReference type="EMBL" id="MFF5295914.1"/>
    </source>
</evidence>
<proteinExistence type="predicted"/>
<keyword evidence="3" id="KW-1185">Reference proteome</keyword>
<keyword evidence="1" id="KW-1133">Transmembrane helix</keyword>